<keyword evidence="3" id="KW-0456">Lyase</keyword>
<evidence type="ECO:0000256" key="5">
    <source>
        <dbReference type="HAMAP-Rule" id="MF_03040"/>
    </source>
</evidence>
<name>A0A7I4AQJ3_PHYPA</name>
<dbReference type="AlphaFoldDB" id="A0A7I4AQJ3"/>
<proteinExistence type="inferred from homology"/>
<dbReference type="Gramene" id="Pp3c13_1340V3.2">
    <property type="protein sequence ID" value="Pp3c13_1340V3.2"/>
    <property type="gene ID" value="Pp3c13_1340"/>
</dbReference>
<dbReference type="InterPro" id="IPR027521">
    <property type="entry name" value="Usb1"/>
</dbReference>
<comment type="subcellular location">
    <subcellularLocation>
        <location evidence="5">Nucleus</location>
    </subcellularLocation>
</comment>
<comment type="function">
    <text evidence="5">Phosphodiesterase responsible for the U6 snRNA 3' end processing. Acts as an exoribonuclease (RNase) responsible for trimming the poly(U) tract of the last nucleotides in the pre-U6 snRNA molecule, leading to the formation of mature U6 snRNA.</text>
</comment>
<dbReference type="PANTHER" id="PTHR13522:SF3">
    <property type="entry name" value="U6 SNRNA PHOSPHODIESTERASE 1"/>
    <property type="match status" value="1"/>
</dbReference>
<evidence type="ECO:0000256" key="1">
    <source>
        <dbReference type="ARBA" id="ARBA00022722"/>
    </source>
</evidence>
<dbReference type="EnsemblPlants" id="Pp3c13_1340V3.2">
    <property type="protein sequence ID" value="Pp3c13_1340V3.2"/>
    <property type="gene ID" value="Pp3c13_1340"/>
</dbReference>
<feature type="active site" description="Proton donor/acceptor" evidence="5">
    <location>
        <position position="143"/>
    </location>
</feature>
<protein>
    <recommendedName>
        <fullName evidence="5">U6 snRNA phosphodiesterase</fullName>
        <ecNumber evidence="5">3.1.4.-</ecNumber>
    </recommendedName>
</protein>
<dbReference type="Proteomes" id="UP000006727">
    <property type="component" value="Chromosome 13"/>
</dbReference>
<comment type="similarity">
    <text evidence="5">Belongs to the 2H phosphoesterase superfamily. USB1 family.</text>
</comment>
<evidence type="ECO:0000313" key="8">
    <source>
        <dbReference type="Proteomes" id="UP000006727"/>
    </source>
</evidence>
<evidence type="ECO:0000256" key="6">
    <source>
        <dbReference type="SAM" id="MobiDB-lite"/>
    </source>
</evidence>
<evidence type="ECO:0000256" key="4">
    <source>
        <dbReference type="ARBA" id="ARBA00023242"/>
    </source>
</evidence>
<feature type="region of interest" description="Disordered" evidence="6">
    <location>
        <begin position="1"/>
        <end position="75"/>
    </location>
</feature>
<reference evidence="7" key="3">
    <citation type="submission" date="2020-12" db="UniProtKB">
        <authorList>
            <consortium name="EnsemblPlants"/>
        </authorList>
    </citation>
    <scope>IDENTIFICATION</scope>
</reference>
<keyword evidence="4 5" id="KW-0539">Nucleus</keyword>
<dbReference type="HAMAP" id="MF_03040">
    <property type="entry name" value="USB1"/>
    <property type="match status" value="1"/>
</dbReference>
<dbReference type="GO" id="GO:0016829">
    <property type="term" value="F:lyase activity"/>
    <property type="evidence" value="ECO:0007669"/>
    <property type="project" value="UniProtKB-KW"/>
</dbReference>
<dbReference type="EC" id="3.1.4.-" evidence="5"/>
<dbReference type="Gene3D" id="3.90.1140.10">
    <property type="entry name" value="Cyclic phosphodiesterase"/>
    <property type="match status" value="1"/>
</dbReference>
<evidence type="ECO:0000313" key="7">
    <source>
        <dbReference type="EnsemblPlants" id="Pp3c13_1340V3.2"/>
    </source>
</evidence>
<comment type="caution">
    <text evidence="5">Lacks conserved residue(s) required for the propagation of feature annotation.</text>
</comment>
<evidence type="ECO:0000256" key="3">
    <source>
        <dbReference type="ARBA" id="ARBA00023239"/>
    </source>
</evidence>
<dbReference type="GO" id="GO:1990838">
    <property type="term" value="F:poly(U)-specific exoribonuclease activity, producing 3' uridine cyclic phosphate ends"/>
    <property type="evidence" value="ECO:0007669"/>
    <property type="project" value="UniProtKB-UniRule"/>
</dbReference>
<keyword evidence="1 5" id="KW-0540">Nuclease</keyword>
<keyword evidence="8" id="KW-1185">Reference proteome</keyword>
<sequence length="235" mass="26437">MDALQFYESSSDSDVDEETERRGFCVKRFKPAAEDKTESSSALPLSLPPPPPELFSSIPDAAGTKKRTRSDHGGRVRAFPHVEGNYALHVYIPVVLSASIRTKIALYLQKAVSLFPSLKSTEDDDLSANVGSNQGIKLATEFHISLGRTVPIRIHQIDTMVHLLRRKFEGQKRFLVEFGTWEVFVNDDRTRSFLSLEVVATGYAEIKKQVSLVDHVYTLHGLPTFYPVCFLCWAY</sequence>
<evidence type="ECO:0000256" key="2">
    <source>
        <dbReference type="ARBA" id="ARBA00022801"/>
    </source>
</evidence>
<organism evidence="7 8">
    <name type="scientific">Physcomitrium patens</name>
    <name type="common">Spreading-leaved earth moss</name>
    <name type="synonym">Physcomitrella patens</name>
    <dbReference type="NCBI Taxonomy" id="3218"/>
    <lineage>
        <taxon>Eukaryota</taxon>
        <taxon>Viridiplantae</taxon>
        <taxon>Streptophyta</taxon>
        <taxon>Embryophyta</taxon>
        <taxon>Bryophyta</taxon>
        <taxon>Bryophytina</taxon>
        <taxon>Bryopsida</taxon>
        <taxon>Funariidae</taxon>
        <taxon>Funariales</taxon>
        <taxon>Funariaceae</taxon>
        <taxon>Physcomitrium</taxon>
    </lineage>
</organism>
<gene>
    <name evidence="7" type="primary">LOC112290478</name>
</gene>
<dbReference type="GO" id="GO:0005634">
    <property type="term" value="C:nucleus"/>
    <property type="evidence" value="ECO:0007669"/>
    <property type="project" value="UniProtKB-SubCell"/>
</dbReference>
<dbReference type="Pfam" id="PF09749">
    <property type="entry name" value="HVSL"/>
    <property type="match status" value="1"/>
</dbReference>
<dbReference type="PANTHER" id="PTHR13522">
    <property type="entry name" value="U6 SNRNA PHOSPHODIESTERASE 1"/>
    <property type="match status" value="1"/>
</dbReference>
<reference evidence="7 8" key="2">
    <citation type="journal article" date="2018" name="Plant J.">
        <title>The Physcomitrella patens chromosome-scale assembly reveals moss genome structure and evolution.</title>
        <authorList>
            <person name="Lang D."/>
            <person name="Ullrich K.K."/>
            <person name="Murat F."/>
            <person name="Fuchs J."/>
            <person name="Jenkins J."/>
            <person name="Haas F.B."/>
            <person name="Piednoel M."/>
            <person name="Gundlach H."/>
            <person name="Van Bel M."/>
            <person name="Meyberg R."/>
            <person name="Vives C."/>
            <person name="Morata J."/>
            <person name="Symeonidi A."/>
            <person name="Hiss M."/>
            <person name="Muchero W."/>
            <person name="Kamisugi Y."/>
            <person name="Saleh O."/>
            <person name="Blanc G."/>
            <person name="Decker E.L."/>
            <person name="van Gessel N."/>
            <person name="Grimwood J."/>
            <person name="Hayes R.D."/>
            <person name="Graham S.W."/>
            <person name="Gunter L.E."/>
            <person name="McDaniel S.F."/>
            <person name="Hoernstein S.N.W."/>
            <person name="Larsson A."/>
            <person name="Li F.W."/>
            <person name="Perroud P.F."/>
            <person name="Phillips J."/>
            <person name="Ranjan P."/>
            <person name="Rokshar D.S."/>
            <person name="Rothfels C.J."/>
            <person name="Schneider L."/>
            <person name="Shu S."/>
            <person name="Stevenson D.W."/>
            <person name="Thummler F."/>
            <person name="Tillich M."/>
            <person name="Villarreal Aguilar J.C."/>
            <person name="Widiez T."/>
            <person name="Wong G.K."/>
            <person name="Wymore A."/>
            <person name="Zhang Y."/>
            <person name="Zimmer A.D."/>
            <person name="Quatrano R.S."/>
            <person name="Mayer K.F.X."/>
            <person name="Goodstein D."/>
            <person name="Casacuberta J.M."/>
            <person name="Vandepoele K."/>
            <person name="Reski R."/>
            <person name="Cuming A.C."/>
            <person name="Tuskan G.A."/>
            <person name="Maumus F."/>
            <person name="Salse J."/>
            <person name="Schmutz J."/>
            <person name="Rensing S.A."/>
        </authorList>
    </citation>
    <scope>NUCLEOTIDE SEQUENCE [LARGE SCALE GENOMIC DNA]</scope>
    <source>
        <strain evidence="7 8">cv. Gransden 2004</strain>
    </source>
</reference>
<accession>A0A7I4AQJ3</accession>
<keyword evidence="2 5" id="KW-0378">Hydrolase</keyword>
<reference evidence="7 8" key="1">
    <citation type="journal article" date="2008" name="Science">
        <title>The Physcomitrella genome reveals evolutionary insights into the conquest of land by plants.</title>
        <authorList>
            <person name="Rensing S."/>
            <person name="Lang D."/>
            <person name="Zimmer A."/>
            <person name="Terry A."/>
            <person name="Salamov A."/>
            <person name="Shapiro H."/>
            <person name="Nishiyama T."/>
            <person name="Perroud P.-F."/>
            <person name="Lindquist E."/>
            <person name="Kamisugi Y."/>
            <person name="Tanahashi T."/>
            <person name="Sakakibara K."/>
            <person name="Fujita T."/>
            <person name="Oishi K."/>
            <person name="Shin-I T."/>
            <person name="Kuroki Y."/>
            <person name="Toyoda A."/>
            <person name="Suzuki Y."/>
            <person name="Hashimoto A."/>
            <person name="Yamaguchi K."/>
            <person name="Sugano A."/>
            <person name="Kohara Y."/>
            <person name="Fujiyama A."/>
            <person name="Anterola A."/>
            <person name="Aoki S."/>
            <person name="Ashton N."/>
            <person name="Barbazuk W.B."/>
            <person name="Barker E."/>
            <person name="Bennetzen J."/>
            <person name="Bezanilla M."/>
            <person name="Blankenship R."/>
            <person name="Cho S.H."/>
            <person name="Dutcher S."/>
            <person name="Estelle M."/>
            <person name="Fawcett J.A."/>
            <person name="Gundlach H."/>
            <person name="Hanada K."/>
            <person name="Heyl A."/>
            <person name="Hicks K.A."/>
            <person name="Hugh J."/>
            <person name="Lohr M."/>
            <person name="Mayer K."/>
            <person name="Melkozernov A."/>
            <person name="Murata T."/>
            <person name="Nelson D."/>
            <person name="Pils B."/>
            <person name="Prigge M."/>
            <person name="Reiss B."/>
            <person name="Renner T."/>
            <person name="Rombauts S."/>
            <person name="Rushton P."/>
            <person name="Sanderfoot A."/>
            <person name="Schween G."/>
            <person name="Shiu S.-H."/>
            <person name="Stueber K."/>
            <person name="Theodoulou F.L."/>
            <person name="Tu H."/>
            <person name="Van de Peer Y."/>
            <person name="Verrier P.J."/>
            <person name="Waters E."/>
            <person name="Wood A."/>
            <person name="Yang L."/>
            <person name="Cove D."/>
            <person name="Cuming A."/>
            <person name="Hasebe M."/>
            <person name="Lucas S."/>
            <person name="Mishler D.B."/>
            <person name="Reski R."/>
            <person name="Grigoriev I."/>
            <person name="Quatrano R.S."/>
            <person name="Boore J.L."/>
        </authorList>
    </citation>
    <scope>NUCLEOTIDE SEQUENCE [LARGE SCALE GENOMIC DNA]</scope>
    <source>
        <strain evidence="7 8">cv. Gransden 2004</strain>
    </source>
</reference>
<dbReference type="EMBL" id="ABEU02000013">
    <property type="status" value="NOT_ANNOTATED_CDS"/>
    <property type="molecule type" value="Genomic_DNA"/>
</dbReference>
<dbReference type="GO" id="GO:0034477">
    <property type="term" value="P:U6 snRNA 3'-end processing"/>
    <property type="evidence" value="ECO:0007669"/>
    <property type="project" value="UniProtKB-UniRule"/>
</dbReference>